<accession>A0A151T780</accession>
<reference evidence="1 2" key="1">
    <citation type="journal article" date="2012" name="Nat. Biotechnol.">
        <title>Draft genome sequence of pigeonpea (Cajanus cajan), an orphan legume crop of resource-poor farmers.</title>
        <authorList>
            <person name="Varshney R.K."/>
            <person name="Chen W."/>
            <person name="Li Y."/>
            <person name="Bharti A.K."/>
            <person name="Saxena R.K."/>
            <person name="Schlueter J.A."/>
            <person name="Donoghue M.T."/>
            <person name="Azam S."/>
            <person name="Fan G."/>
            <person name="Whaley A.M."/>
            <person name="Farmer A.D."/>
            <person name="Sheridan J."/>
            <person name="Iwata A."/>
            <person name="Tuteja R."/>
            <person name="Penmetsa R.V."/>
            <person name="Wu W."/>
            <person name="Upadhyaya H.D."/>
            <person name="Yang S.P."/>
            <person name="Shah T."/>
            <person name="Saxena K.B."/>
            <person name="Michael T."/>
            <person name="McCombie W.R."/>
            <person name="Yang B."/>
            <person name="Zhang G."/>
            <person name="Yang H."/>
            <person name="Wang J."/>
            <person name="Spillane C."/>
            <person name="Cook D.R."/>
            <person name="May G.D."/>
            <person name="Xu X."/>
            <person name="Jackson S.A."/>
        </authorList>
    </citation>
    <scope>NUCLEOTIDE SEQUENCE [LARGE SCALE GENOMIC DNA]</scope>
    <source>
        <strain evidence="2">cv. Asha</strain>
    </source>
</reference>
<sequence length="88" mass="10057">MNMVRCMLSEKKVPKIFWPKAVNWTTYVLNRSPTLAVKNVTPEEAWSGSKPSVEHFRIFGCMAHVHIPNVKITKLQDKSFSCVFFGVS</sequence>
<proteinExistence type="predicted"/>
<protein>
    <submittedName>
        <fullName evidence="1">Retrovirus-related Pol polyprotein from transposon TNT 1-94</fullName>
    </submittedName>
</protein>
<evidence type="ECO:0000313" key="2">
    <source>
        <dbReference type="Proteomes" id="UP000075243"/>
    </source>
</evidence>
<dbReference type="OMA" id="QSTICHY"/>
<dbReference type="PANTHER" id="PTHR42648">
    <property type="entry name" value="TRANSPOSASE, PUTATIVE-RELATED"/>
    <property type="match status" value="1"/>
</dbReference>
<dbReference type="STRING" id="3821.A0A151T780"/>
<gene>
    <name evidence="1" type="ORF">KK1_017447</name>
</gene>
<dbReference type="Gene3D" id="3.30.420.10">
    <property type="entry name" value="Ribonuclease H-like superfamily/Ribonuclease H"/>
    <property type="match status" value="1"/>
</dbReference>
<dbReference type="Proteomes" id="UP000075243">
    <property type="component" value="Chromosome 8"/>
</dbReference>
<dbReference type="Gramene" id="C.cajan_16943.t">
    <property type="protein sequence ID" value="C.cajan_16943.t.cds1"/>
    <property type="gene ID" value="C.cajan_16943"/>
</dbReference>
<name>A0A151T780_CAJCA</name>
<keyword evidence="2" id="KW-1185">Reference proteome</keyword>
<dbReference type="PANTHER" id="PTHR42648:SF18">
    <property type="entry name" value="RETROTRANSPOSON, UNCLASSIFIED-LIKE PROTEIN"/>
    <property type="match status" value="1"/>
</dbReference>
<dbReference type="InterPro" id="IPR039537">
    <property type="entry name" value="Retrotran_Ty1/copia-like"/>
</dbReference>
<dbReference type="InterPro" id="IPR036397">
    <property type="entry name" value="RNaseH_sf"/>
</dbReference>
<dbReference type="GO" id="GO:0003676">
    <property type="term" value="F:nucleic acid binding"/>
    <property type="evidence" value="ECO:0007669"/>
    <property type="project" value="InterPro"/>
</dbReference>
<organism evidence="1 2">
    <name type="scientific">Cajanus cajan</name>
    <name type="common">Pigeon pea</name>
    <name type="synonym">Cajanus indicus</name>
    <dbReference type="NCBI Taxonomy" id="3821"/>
    <lineage>
        <taxon>Eukaryota</taxon>
        <taxon>Viridiplantae</taxon>
        <taxon>Streptophyta</taxon>
        <taxon>Embryophyta</taxon>
        <taxon>Tracheophyta</taxon>
        <taxon>Spermatophyta</taxon>
        <taxon>Magnoliopsida</taxon>
        <taxon>eudicotyledons</taxon>
        <taxon>Gunneridae</taxon>
        <taxon>Pentapetalae</taxon>
        <taxon>rosids</taxon>
        <taxon>fabids</taxon>
        <taxon>Fabales</taxon>
        <taxon>Fabaceae</taxon>
        <taxon>Papilionoideae</taxon>
        <taxon>50 kb inversion clade</taxon>
        <taxon>NPAAA clade</taxon>
        <taxon>indigoferoid/millettioid clade</taxon>
        <taxon>Phaseoleae</taxon>
        <taxon>Cajanus</taxon>
    </lineage>
</organism>
<dbReference type="AlphaFoldDB" id="A0A151T780"/>
<dbReference type="EMBL" id="CM003610">
    <property type="protein sequence ID" value="KYP62887.1"/>
    <property type="molecule type" value="Genomic_DNA"/>
</dbReference>
<evidence type="ECO:0000313" key="1">
    <source>
        <dbReference type="EMBL" id="KYP62887.1"/>
    </source>
</evidence>
<dbReference type="InterPro" id="IPR012337">
    <property type="entry name" value="RNaseH-like_sf"/>
</dbReference>
<dbReference type="SUPFAM" id="SSF53098">
    <property type="entry name" value="Ribonuclease H-like"/>
    <property type="match status" value="1"/>
</dbReference>